<organism evidence="3 4">
    <name type="scientific">Asticcacaulis taihuensis</name>
    <dbReference type="NCBI Taxonomy" id="260084"/>
    <lineage>
        <taxon>Bacteria</taxon>
        <taxon>Pseudomonadati</taxon>
        <taxon>Pseudomonadota</taxon>
        <taxon>Alphaproteobacteria</taxon>
        <taxon>Caulobacterales</taxon>
        <taxon>Caulobacteraceae</taxon>
        <taxon>Asticcacaulis</taxon>
    </lineage>
</organism>
<dbReference type="Proteomes" id="UP000199150">
    <property type="component" value="Unassembled WGS sequence"/>
</dbReference>
<dbReference type="EMBL" id="FMTS01000005">
    <property type="protein sequence ID" value="SCW71504.1"/>
    <property type="molecule type" value="Genomic_DNA"/>
</dbReference>
<dbReference type="Pfam" id="PF12697">
    <property type="entry name" value="Abhydrolase_6"/>
    <property type="match status" value="1"/>
</dbReference>
<feature type="transmembrane region" description="Helical" evidence="1">
    <location>
        <begin position="21"/>
        <end position="43"/>
    </location>
</feature>
<protein>
    <recommendedName>
        <fullName evidence="2">AB hydrolase-1 domain-containing protein</fullName>
    </recommendedName>
</protein>
<dbReference type="InterPro" id="IPR029058">
    <property type="entry name" value="AB_hydrolase_fold"/>
</dbReference>
<proteinExistence type="predicted"/>
<keyword evidence="1" id="KW-0812">Transmembrane</keyword>
<name>A0A1G4SQK7_9CAUL</name>
<sequence>MNDAIDKKSRSPAFAWRLLRLAGLGLAGTCLAAWLLAVGYLYIEQRHLLFFPEPETEALAIKGLALQDVRIHTPDGETLQALYEAPRPGQPVILFLHGQSGTLMMGKWRYIRMHKQGVGYLALAYRGYSGSTGTPSEKGLLIDGLAAYDWLKAKGFRDSDIVIHGHSLGTGVATYVATQRPARALILEAPFTAASDVGAERYPLIPVSFLMKDKFLNRERIRDVHMPVLIAHGDKDSVIPFQEGERLYALANQPKVFVRMHGSEHNTLTRDGVYPHYWKFLGLPETDIDPALVIRK</sequence>
<dbReference type="InterPro" id="IPR000073">
    <property type="entry name" value="AB_hydrolase_1"/>
</dbReference>
<evidence type="ECO:0000313" key="4">
    <source>
        <dbReference type="Proteomes" id="UP000199150"/>
    </source>
</evidence>
<evidence type="ECO:0000313" key="3">
    <source>
        <dbReference type="EMBL" id="SCW71504.1"/>
    </source>
</evidence>
<accession>A0A1G4SQK7</accession>
<dbReference type="RefSeq" id="WP_139159690.1">
    <property type="nucleotide sequence ID" value="NZ_CBCRYE010000003.1"/>
</dbReference>
<reference evidence="4" key="1">
    <citation type="submission" date="2016-10" db="EMBL/GenBank/DDBJ databases">
        <authorList>
            <person name="Varghese N."/>
            <person name="Submissions S."/>
        </authorList>
    </citation>
    <scope>NUCLEOTIDE SEQUENCE [LARGE SCALE GENOMIC DNA]</scope>
    <source>
        <strain evidence="4">CGMCC 1.3431</strain>
    </source>
</reference>
<keyword evidence="4" id="KW-1185">Reference proteome</keyword>
<dbReference type="STRING" id="260084.SAMN02927928_2844"/>
<gene>
    <name evidence="3" type="ORF">SAMN02927928_2844</name>
</gene>
<dbReference type="OrthoDB" id="9798884at2"/>
<dbReference type="Gene3D" id="3.40.50.1820">
    <property type="entry name" value="alpha/beta hydrolase"/>
    <property type="match status" value="1"/>
</dbReference>
<dbReference type="PANTHER" id="PTHR12277">
    <property type="entry name" value="ALPHA/BETA HYDROLASE DOMAIN-CONTAINING PROTEIN"/>
    <property type="match status" value="1"/>
</dbReference>
<dbReference type="PANTHER" id="PTHR12277:SF81">
    <property type="entry name" value="PROTEIN ABHD13"/>
    <property type="match status" value="1"/>
</dbReference>
<keyword evidence="1" id="KW-0472">Membrane</keyword>
<evidence type="ECO:0000259" key="2">
    <source>
        <dbReference type="Pfam" id="PF12697"/>
    </source>
</evidence>
<feature type="domain" description="AB hydrolase-1" evidence="2">
    <location>
        <begin position="93"/>
        <end position="201"/>
    </location>
</feature>
<dbReference type="SUPFAM" id="SSF53474">
    <property type="entry name" value="alpha/beta-Hydrolases"/>
    <property type="match status" value="1"/>
</dbReference>
<keyword evidence="1" id="KW-1133">Transmembrane helix</keyword>
<evidence type="ECO:0000256" key="1">
    <source>
        <dbReference type="SAM" id="Phobius"/>
    </source>
</evidence>
<dbReference type="AlphaFoldDB" id="A0A1G4SQK7"/>